<organism evidence="1 2">
    <name type="scientific">Ixodes persulcatus</name>
    <name type="common">Taiga tick</name>
    <dbReference type="NCBI Taxonomy" id="34615"/>
    <lineage>
        <taxon>Eukaryota</taxon>
        <taxon>Metazoa</taxon>
        <taxon>Ecdysozoa</taxon>
        <taxon>Arthropoda</taxon>
        <taxon>Chelicerata</taxon>
        <taxon>Arachnida</taxon>
        <taxon>Acari</taxon>
        <taxon>Parasitiformes</taxon>
        <taxon>Ixodida</taxon>
        <taxon>Ixodoidea</taxon>
        <taxon>Ixodidae</taxon>
        <taxon>Ixodinae</taxon>
        <taxon>Ixodes</taxon>
    </lineage>
</organism>
<protein>
    <submittedName>
        <fullName evidence="1">Uncharacterized protein</fullName>
    </submittedName>
</protein>
<gene>
    <name evidence="1" type="ORF">HPB47_026385</name>
</gene>
<dbReference type="Proteomes" id="UP000805193">
    <property type="component" value="Unassembled WGS sequence"/>
</dbReference>
<proteinExistence type="predicted"/>
<evidence type="ECO:0000313" key="1">
    <source>
        <dbReference type="EMBL" id="KAG0426508.1"/>
    </source>
</evidence>
<dbReference type="EMBL" id="JABSTQ010009712">
    <property type="protein sequence ID" value="KAG0426508.1"/>
    <property type="molecule type" value="Genomic_DNA"/>
</dbReference>
<comment type="caution">
    <text evidence="1">The sequence shown here is derived from an EMBL/GenBank/DDBJ whole genome shotgun (WGS) entry which is preliminary data.</text>
</comment>
<evidence type="ECO:0000313" key="2">
    <source>
        <dbReference type="Proteomes" id="UP000805193"/>
    </source>
</evidence>
<name>A0AC60PYY6_IXOPE</name>
<keyword evidence="2" id="KW-1185">Reference proteome</keyword>
<sequence>MAIDSSLQTAKEKAAALFIGCMDRDSIEELGLEPLRNLFSLLGIHTLPITLANRKTLDVSGLAGQVMSTLNLDSFVAVTLLEDAELREPKVLTRIVPSWELHRQSKLGMPLPWPLGAHTVANFAPAEPRSTLLEFVAWRVLRAVAPLLPEPLLELGALLSDDGKPGAGFPPSLASTCYRVFKRTLGFAFGVAYMEDHFTKNTQSLLHKWARNSGLKADTERISVYTNCNESIDALQGHAHVGTTEHTMNESAANFSRTRTLRFGSAGYRATTALEAFTSGSVHRRSWTSWRRRPELSAGRGLGGLRSSQVLVDLPRSFTITGARVIRVEPAQPESLVSASAVGVVCFLAVEAQRASVGRSPHVGLPGYAGLHAGALDLVVVASVVLRRRRLTSGRRDIGASRRRWPSGHCGVS</sequence>
<reference evidence="1 2" key="1">
    <citation type="journal article" date="2020" name="Cell">
        <title>Large-Scale Comparative Analyses of Tick Genomes Elucidate Their Genetic Diversity and Vector Capacities.</title>
        <authorList>
            <consortium name="Tick Genome and Microbiome Consortium (TIGMIC)"/>
            <person name="Jia N."/>
            <person name="Wang J."/>
            <person name="Shi W."/>
            <person name="Du L."/>
            <person name="Sun Y."/>
            <person name="Zhan W."/>
            <person name="Jiang J.F."/>
            <person name="Wang Q."/>
            <person name="Zhang B."/>
            <person name="Ji P."/>
            <person name="Bell-Sakyi L."/>
            <person name="Cui X.M."/>
            <person name="Yuan T.T."/>
            <person name="Jiang B.G."/>
            <person name="Yang W.F."/>
            <person name="Lam T.T."/>
            <person name="Chang Q.C."/>
            <person name="Ding S.J."/>
            <person name="Wang X.J."/>
            <person name="Zhu J.G."/>
            <person name="Ruan X.D."/>
            <person name="Zhao L."/>
            <person name="Wei J.T."/>
            <person name="Ye R.Z."/>
            <person name="Que T.C."/>
            <person name="Du C.H."/>
            <person name="Zhou Y.H."/>
            <person name="Cheng J.X."/>
            <person name="Dai P.F."/>
            <person name="Guo W.B."/>
            <person name="Han X.H."/>
            <person name="Huang E.J."/>
            <person name="Li L.F."/>
            <person name="Wei W."/>
            <person name="Gao Y.C."/>
            <person name="Liu J.Z."/>
            <person name="Shao H.Z."/>
            <person name="Wang X."/>
            <person name="Wang C.C."/>
            <person name="Yang T.C."/>
            <person name="Huo Q.B."/>
            <person name="Li W."/>
            <person name="Chen H.Y."/>
            <person name="Chen S.E."/>
            <person name="Zhou L.G."/>
            <person name="Ni X.B."/>
            <person name="Tian J.H."/>
            <person name="Sheng Y."/>
            <person name="Liu T."/>
            <person name="Pan Y.S."/>
            <person name="Xia L.Y."/>
            <person name="Li J."/>
            <person name="Zhao F."/>
            <person name="Cao W.C."/>
        </authorList>
    </citation>
    <scope>NUCLEOTIDE SEQUENCE [LARGE SCALE GENOMIC DNA]</scope>
    <source>
        <strain evidence="1">Iper-2018</strain>
    </source>
</reference>
<accession>A0AC60PYY6</accession>